<name>A0A7Y3TZG2_9GAMM</name>
<gene>
    <name evidence="2" type="ORF">HLB35_16120</name>
</gene>
<evidence type="ECO:0000313" key="2">
    <source>
        <dbReference type="EMBL" id="NOG32915.1"/>
    </source>
</evidence>
<evidence type="ECO:0000313" key="3">
    <source>
        <dbReference type="Proteomes" id="UP000588806"/>
    </source>
</evidence>
<keyword evidence="1" id="KW-0175">Coiled coil</keyword>
<dbReference type="Proteomes" id="UP000588806">
    <property type="component" value="Unassembled WGS sequence"/>
</dbReference>
<comment type="caution">
    <text evidence="2">The sequence shown here is derived from an EMBL/GenBank/DDBJ whole genome shotgun (WGS) entry which is preliminary data.</text>
</comment>
<reference evidence="2 3" key="1">
    <citation type="submission" date="2020-05" db="EMBL/GenBank/DDBJ databases">
        <authorList>
            <person name="Ruan W."/>
            <person name="Jeon C.O."/>
            <person name="Chun B.H."/>
        </authorList>
    </citation>
    <scope>NUCLEOTIDE SEQUENCE [LARGE SCALE GENOMIC DNA]</scope>
    <source>
        <strain evidence="2 3">TBZ9</strain>
    </source>
</reference>
<keyword evidence="3" id="KW-1185">Reference proteome</keyword>
<protein>
    <recommendedName>
        <fullName evidence="4">KfrA N-terminal DNA-binding domain-containing protein</fullName>
    </recommendedName>
</protein>
<evidence type="ECO:0000256" key="1">
    <source>
        <dbReference type="SAM" id="Coils"/>
    </source>
</evidence>
<organism evidence="2 3">
    <name type="scientific">Vreelandella azerica</name>
    <dbReference type="NCBI Taxonomy" id="2732867"/>
    <lineage>
        <taxon>Bacteria</taxon>
        <taxon>Pseudomonadati</taxon>
        <taxon>Pseudomonadota</taxon>
        <taxon>Gammaproteobacteria</taxon>
        <taxon>Oceanospirillales</taxon>
        <taxon>Halomonadaceae</taxon>
        <taxon>Vreelandella</taxon>
    </lineage>
</organism>
<feature type="coiled-coil region" evidence="1">
    <location>
        <begin position="42"/>
        <end position="146"/>
    </location>
</feature>
<dbReference type="EMBL" id="JABFHI010000016">
    <property type="protein sequence ID" value="NOG32915.1"/>
    <property type="molecule type" value="Genomic_DNA"/>
</dbReference>
<sequence length="181" mass="20387">MHEHLTAWKSAQAPKTRQAATLSDSLSTALAQEIEQHASSARAEAEERALDAEQTADELAKTGTALEAEIDAFKAQLSVLSDENETLTQQRDDAQKITEQLTQDLDRERATKEALMLELAELRHQAKTQQQQLDREVQKREEVEKDMIHPTKRVSPLKKLLLCQALHNRDSRTSLVIAINN</sequence>
<dbReference type="AlphaFoldDB" id="A0A7Y3TZG2"/>
<proteinExistence type="predicted"/>
<accession>A0A7Y3TZG2</accession>
<evidence type="ECO:0008006" key="4">
    <source>
        <dbReference type="Google" id="ProtNLM"/>
    </source>
</evidence>
<reference evidence="2 3" key="2">
    <citation type="submission" date="2020-06" db="EMBL/GenBank/DDBJ databases">
        <title>Halomonas songnenensis sp. nov., a moderately halophilic bacterium isolated from saline and alkaline soils.</title>
        <authorList>
            <person name="Jiang J."/>
            <person name="Pan Y."/>
        </authorList>
    </citation>
    <scope>NUCLEOTIDE SEQUENCE [LARGE SCALE GENOMIC DNA]</scope>
    <source>
        <strain evidence="2 3">TBZ9</strain>
    </source>
</reference>